<keyword evidence="2" id="KW-0479">Metal-binding</keyword>
<dbReference type="NCBIfam" id="TIGR00608">
    <property type="entry name" value="radc"/>
    <property type="match status" value="1"/>
</dbReference>
<dbReference type="Gene3D" id="3.40.140.10">
    <property type="entry name" value="Cytidine Deaminase, domain 2"/>
    <property type="match status" value="1"/>
</dbReference>
<dbReference type="PROSITE" id="PS01302">
    <property type="entry name" value="UPF0758"/>
    <property type="match status" value="1"/>
</dbReference>
<dbReference type="EMBL" id="PCVG01000049">
    <property type="protein sequence ID" value="PIQ68469.1"/>
    <property type="molecule type" value="Genomic_DNA"/>
</dbReference>
<dbReference type="InterPro" id="IPR046778">
    <property type="entry name" value="UPF0758_N"/>
</dbReference>
<evidence type="ECO:0000313" key="8">
    <source>
        <dbReference type="EMBL" id="PIQ68469.1"/>
    </source>
</evidence>
<dbReference type="AlphaFoldDB" id="A0A2H0KB58"/>
<keyword evidence="3" id="KW-0378">Hydrolase</keyword>
<keyword evidence="1" id="KW-0645">Protease</keyword>
<dbReference type="InterPro" id="IPR037518">
    <property type="entry name" value="MPN"/>
</dbReference>
<evidence type="ECO:0000256" key="2">
    <source>
        <dbReference type="ARBA" id="ARBA00022723"/>
    </source>
</evidence>
<dbReference type="GO" id="GO:0006508">
    <property type="term" value="P:proteolysis"/>
    <property type="evidence" value="ECO:0007669"/>
    <property type="project" value="UniProtKB-KW"/>
</dbReference>
<evidence type="ECO:0000256" key="3">
    <source>
        <dbReference type="ARBA" id="ARBA00022801"/>
    </source>
</evidence>
<keyword evidence="4" id="KW-0862">Zinc</keyword>
<name>A0A2H0KB58_9BACT</name>
<dbReference type="InterPro" id="IPR020891">
    <property type="entry name" value="UPF0758_CS"/>
</dbReference>
<proteinExistence type="inferred from homology"/>
<dbReference type="InterPro" id="IPR001405">
    <property type="entry name" value="UPF0758"/>
</dbReference>
<dbReference type="NCBIfam" id="NF000642">
    <property type="entry name" value="PRK00024.1"/>
    <property type="match status" value="1"/>
</dbReference>
<accession>A0A2H0KB58</accession>
<dbReference type="PANTHER" id="PTHR30471:SF3">
    <property type="entry name" value="UPF0758 PROTEIN YEES-RELATED"/>
    <property type="match status" value="1"/>
</dbReference>
<evidence type="ECO:0000256" key="6">
    <source>
        <dbReference type="RuleBase" id="RU003797"/>
    </source>
</evidence>
<evidence type="ECO:0000256" key="5">
    <source>
        <dbReference type="ARBA" id="ARBA00023049"/>
    </source>
</evidence>
<protein>
    <recommendedName>
        <fullName evidence="7">MPN domain-containing protein</fullName>
    </recommendedName>
</protein>
<evidence type="ECO:0000259" key="7">
    <source>
        <dbReference type="PROSITE" id="PS50249"/>
    </source>
</evidence>
<keyword evidence="5" id="KW-0482">Metalloprotease</keyword>
<dbReference type="Pfam" id="PF20582">
    <property type="entry name" value="UPF0758_N"/>
    <property type="match status" value="1"/>
</dbReference>
<feature type="domain" description="MPN" evidence="7">
    <location>
        <begin position="98"/>
        <end position="220"/>
    </location>
</feature>
<comment type="caution">
    <text evidence="8">The sequence shown here is derived from an EMBL/GenBank/DDBJ whole genome shotgun (WGS) entry which is preliminary data.</text>
</comment>
<evidence type="ECO:0000256" key="4">
    <source>
        <dbReference type="ARBA" id="ARBA00022833"/>
    </source>
</evidence>
<dbReference type="GO" id="GO:0046872">
    <property type="term" value="F:metal ion binding"/>
    <property type="evidence" value="ECO:0007669"/>
    <property type="project" value="UniProtKB-KW"/>
</dbReference>
<gene>
    <name evidence="8" type="ORF">COV91_03910</name>
</gene>
<comment type="similarity">
    <text evidence="6">Belongs to the UPF0758 family.</text>
</comment>
<dbReference type="GO" id="GO:0008237">
    <property type="term" value="F:metallopeptidase activity"/>
    <property type="evidence" value="ECO:0007669"/>
    <property type="project" value="UniProtKB-KW"/>
</dbReference>
<organism evidence="8 9">
    <name type="scientific">Candidatus Taylorbacteria bacterium CG11_big_fil_rev_8_21_14_0_20_46_11</name>
    <dbReference type="NCBI Taxonomy" id="1975025"/>
    <lineage>
        <taxon>Bacteria</taxon>
        <taxon>Candidatus Tayloriibacteriota</taxon>
    </lineage>
</organism>
<dbReference type="InterPro" id="IPR025657">
    <property type="entry name" value="RadC_JAB"/>
</dbReference>
<dbReference type="PROSITE" id="PS50249">
    <property type="entry name" value="MPN"/>
    <property type="match status" value="1"/>
</dbReference>
<reference evidence="8 9" key="1">
    <citation type="submission" date="2017-09" db="EMBL/GenBank/DDBJ databases">
        <title>Depth-based differentiation of microbial function through sediment-hosted aquifers and enrichment of novel symbionts in the deep terrestrial subsurface.</title>
        <authorList>
            <person name="Probst A.J."/>
            <person name="Ladd B."/>
            <person name="Jarett J.K."/>
            <person name="Geller-Mcgrath D.E."/>
            <person name="Sieber C.M."/>
            <person name="Emerson J.B."/>
            <person name="Anantharaman K."/>
            <person name="Thomas B.C."/>
            <person name="Malmstrom R."/>
            <person name="Stieglmeier M."/>
            <person name="Klingl A."/>
            <person name="Woyke T."/>
            <person name="Ryan C.M."/>
            <person name="Banfield J.F."/>
        </authorList>
    </citation>
    <scope>NUCLEOTIDE SEQUENCE [LARGE SCALE GENOMIC DNA]</scope>
    <source>
        <strain evidence="8">CG11_big_fil_rev_8_21_14_0_20_46_11</strain>
    </source>
</reference>
<evidence type="ECO:0000256" key="1">
    <source>
        <dbReference type="ARBA" id="ARBA00022670"/>
    </source>
</evidence>
<evidence type="ECO:0000313" key="9">
    <source>
        <dbReference type="Proteomes" id="UP000229342"/>
    </source>
</evidence>
<dbReference type="PANTHER" id="PTHR30471">
    <property type="entry name" value="DNA REPAIR PROTEIN RADC"/>
    <property type="match status" value="1"/>
</dbReference>
<dbReference type="Pfam" id="PF04002">
    <property type="entry name" value="RadC"/>
    <property type="match status" value="1"/>
</dbReference>
<dbReference type="CDD" id="cd08071">
    <property type="entry name" value="MPN_DUF2466"/>
    <property type="match status" value="1"/>
</dbReference>
<sequence>MKIKDLPKIDRPREKLEKYGPTRLSDSELLAILLGSGVKGKNVLALSREILSKIESTGSTNISRDDFKKIHGLGRAKVSQILALIELSGRLNEKKGIVVQSPEDIWKLCADFYDSKKEHLAVFYLDTKNRIIERRIISVGTLNSSLVHPREIFEPAISLSASSITIAHNHPSGSLEPSAEDKKITWQLLEAANILGFQFSSHVIITQSGFKEVTLHTHEE</sequence>
<dbReference type="Proteomes" id="UP000229342">
    <property type="component" value="Unassembled WGS sequence"/>
</dbReference>